<dbReference type="GO" id="GO:0008757">
    <property type="term" value="F:S-adenosylmethionine-dependent methyltransferase activity"/>
    <property type="evidence" value="ECO:0007669"/>
    <property type="project" value="InterPro"/>
</dbReference>
<dbReference type="InterPro" id="IPR013216">
    <property type="entry name" value="Methyltransf_11"/>
</dbReference>
<feature type="domain" description="Methyltransferase type 11" evidence="1">
    <location>
        <begin position="127"/>
        <end position="198"/>
    </location>
</feature>
<dbReference type="SUPFAM" id="SSF53335">
    <property type="entry name" value="S-adenosyl-L-methionine-dependent methyltransferases"/>
    <property type="match status" value="1"/>
</dbReference>
<accession>A0A4V3FRN3</accession>
<keyword evidence="3" id="KW-1185">Reference proteome</keyword>
<sequence length="266" mass="29924">MCTTDLRRLMDEYLARLQDAAARYDGTTRHSAEMERMVGDYSRFVTDLRHHEAWDALVCEGADDFASLVTELRTRSARCAAIMEKYRALHLLRGRAESAGYFDNVEACIEEEFGTFRLTSEAKVLLVGSGSFPMSPLLIARRTGASVVGVDIDAEAVELGRQVVSTVGKDLDIRLEKTPVRDLPFTGEASHVIFSSTVSVKYDLLAEMHASTRADVVVAMRYGDHLKSLFNYPMREVDPRKWQLAENVLRPKHIFDIALYRKTGRG</sequence>
<dbReference type="EMBL" id="SOCP01000014">
    <property type="protein sequence ID" value="TDV44231.1"/>
    <property type="molecule type" value="Genomic_DNA"/>
</dbReference>
<dbReference type="AlphaFoldDB" id="A0A4V3FRN3"/>
<protein>
    <recommendedName>
        <fullName evidence="1">Methyltransferase type 11 domain-containing protein</fullName>
    </recommendedName>
</protein>
<reference evidence="2 3" key="1">
    <citation type="submission" date="2019-03" db="EMBL/GenBank/DDBJ databases">
        <title>Genomic Encyclopedia of Archaeal and Bacterial Type Strains, Phase II (KMG-II): from individual species to whole genera.</title>
        <authorList>
            <person name="Goeker M."/>
        </authorList>
    </citation>
    <scope>NUCLEOTIDE SEQUENCE [LARGE SCALE GENOMIC DNA]</scope>
    <source>
        <strain evidence="2 3">DSM 45499</strain>
    </source>
</reference>
<organism evidence="2 3">
    <name type="scientific">Actinophytocola oryzae</name>
    <dbReference type="NCBI Taxonomy" id="502181"/>
    <lineage>
        <taxon>Bacteria</taxon>
        <taxon>Bacillati</taxon>
        <taxon>Actinomycetota</taxon>
        <taxon>Actinomycetes</taxon>
        <taxon>Pseudonocardiales</taxon>
        <taxon>Pseudonocardiaceae</taxon>
    </lineage>
</organism>
<evidence type="ECO:0000313" key="2">
    <source>
        <dbReference type="EMBL" id="TDV44231.1"/>
    </source>
</evidence>
<proteinExistence type="predicted"/>
<dbReference type="Gene3D" id="3.40.50.150">
    <property type="entry name" value="Vaccinia Virus protein VP39"/>
    <property type="match status" value="1"/>
</dbReference>
<comment type="caution">
    <text evidence="2">The sequence shown here is derived from an EMBL/GenBank/DDBJ whole genome shotgun (WGS) entry which is preliminary data.</text>
</comment>
<dbReference type="InterPro" id="IPR029063">
    <property type="entry name" value="SAM-dependent_MTases_sf"/>
</dbReference>
<evidence type="ECO:0000259" key="1">
    <source>
        <dbReference type="Pfam" id="PF08241"/>
    </source>
</evidence>
<evidence type="ECO:0000313" key="3">
    <source>
        <dbReference type="Proteomes" id="UP000294927"/>
    </source>
</evidence>
<dbReference type="Proteomes" id="UP000294927">
    <property type="component" value="Unassembled WGS sequence"/>
</dbReference>
<gene>
    <name evidence="2" type="ORF">CLV71_114141</name>
</gene>
<name>A0A4V3FRN3_9PSEU</name>
<dbReference type="OrthoDB" id="1956540at2"/>
<dbReference type="Pfam" id="PF08241">
    <property type="entry name" value="Methyltransf_11"/>
    <property type="match status" value="1"/>
</dbReference>